<organism evidence="4 6">
    <name type="scientific">Staphylococcus lugdunensis</name>
    <dbReference type="NCBI Taxonomy" id="28035"/>
    <lineage>
        <taxon>Bacteria</taxon>
        <taxon>Bacillati</taxon>
        <taxon>Bacillota</taxon>
        <taxon>Bacilli</taxon>
        <taxon>Bacillales</taxon>
        <taxon>Staphylococcaceae</taxon>
        <taxon>Staphylococcus</taxon>
    </lineage>
</organism>
<dbReference type="GeneID" id="58090384"/>
<dbReference type="GO" id="GO:0046820">
    <property type="term" value="F:4-amino-4-deoxychorismate synthase activity"/>
    <property type="evidence" value="ECO:0007669"/>
    <property type="project" value="TreeGrafter"/>
</dbReference>
<sequence>MTIQFNYRYYLDDSRYETHQLKLTERLGQYLAYEMKDVGDVINFAEQQQKEGKYVALYMTYEAAQYFNPDMAVHPTADDAILAAAYSYQSAQPIQQETSIKHYNNKPQHQFAFQVKEATMIQHIKAVQAAIIDGETYQVNYTTRVSSPVQMPIKDLYDKLTQTKNGNYTMLMDTEDVQVASISPELFFQKGPFDGQDNVVVSKPMKGTMPRSDVKQQDQYNYKYLQQSLKDRAENVMIVDLLRNDIARIARKGTVHVYRPFFIETYATVYQMTSMVAGQLSNATLPLATLFHALFPCGSITGAPKLNTMSYIHKLEDQPRYIYCGTLGILMPDDKMIFNVPIRTIEYRDNKAIYGVGAGITIDSDPENEVQEFRDKAKILEML</sequence>
<dbReference type="GO" id="GO:0000162">
    <property type="term" value="P:L-tryptophan biosynthetic process"/>
    <property type="evidence" value="ECO:0007669"/>
    <property type="project" value="TreeGrafter"/>
</dbReference>
<feature type="domain" description="Chorismate-utilising enzyme C-terminal" evidence="1">
    <location>
        <begin position="119"/>
        <end position="376"/>
    </location>
</feature>
<dbReference type="EMBL" id="LRQI01000089">
    <property type="protein sequence ID" value="KXA36674.1"/>
    <property type="molecule type" value="Genomic_DNA"/>
</dbReference>
<dbReference type="EMBL" id="SCHB01000005">
    <property type="protein sequence ID" value="TBW71979.1"/>
    <property type="molecule type" value="Genomic_DNA"/>
</dbReference>
<reference evidence="4 6" key="2">
    <citation type="journal article" date="2019" name="Sci. Transl. Med.">
        <title>Quorum sensing between bacterial species on the skin protects against epidermal injury in atopic dermatitis.</title>
        <authorList>
            <person name="Williams M.R."/>
        </authorList>
    </citation>
    <scope>NUCLEOTIDE SEQUENCE [LARGE SCALE GENOMIC DNA]</scope>
    <source>
        <strain evidence="4 6">E7</strain>
    </source>
</reference>
<dbReference type="SUPFAM" id="SSF56322">
    <property type="entry name" value="ADC synthase"/>
    <property type="match status" value="1"/>
</dbReference>
<reference evidence="2 5" key="1">
    <citation type="submission" date="2016-01" db="EMBL/GenBank/DDBJ databases">
        <authorList>
            <person name="Mitreva M."/>
            <person name="Pepin K.H."/>
            <person name="Mihindukulasuriya K.A."/>
            <person name="Fulton R."/>
            <person name="Fronick C."/>
            <person name="O'Laughlin M."/>
            <person name="Miner T."/>
            <person name="Herter B."/>
            <person name="Rosa B.A."/>
            <person name="Cordes M."/>
            <person name="Tomlinson C."/>
            <person name="Wollam A."/>
            <person name="Palsikar V.B."/>
            <person name="Mardis E.R."/>
            <person name="Wilson R.K."/>
        </authorList>
    </citation>
    <scope>NUCLEOTIDE SEQUENCE [LARGE SCALE GENOMIC DNA]</scope>
    <source>
        <strain evidence="2 5">MJR7738</strain>
    </source>
</reference>
<dbReference type="AlphaFoldDB" id="A0A133Q1C6"/>
<dbReference type="InterPro" id="IPR005801">
    <property type="entry name" value="ADC_synthase"/>
</dbReference>
<proteinExistence type="predicted"/>
<name>A0A133Q1C6_STALU</name>
<evidence type="ECO:0000313" key="2">
    <source>
        <dbReference type="EMBL" id="KXA36674.1"/>
    </source>
</evidence>
<protein>
    <submittedName>
        <fullName evidence="4">Anthranilate synthase component I family protein</fullName>
    </submittedName>
    <submittedName>
        <fullName evidence="2">Chorismate binding enzyme</fullName>
    </submittedName>
</protein>
<dbReference type="PRINTS" id="PR00095">
    <property type="entry name" value="ANTSNTHASEI"/>
</dbReference>
<dbReference type="Proteomes" id="UP000325462">
    <property type="component" value="Chromosome"/>
</dbReference>
<gene>
    <name evidence="4" type="ORF">EQ812_09225</name>
    <name evidence="3" type="ORF">FO454_11750</name>
    <name evidence="2" type="ORF">HMPREF3225_02126</name>
</gene>
<dbReference type="Proteomes" id="UP000293637">
    <property type="component" value="Unassembled WGS sequence"/>
</dbReference>
<dbReference type="InterPro" id="IPR019999">
    <property type="entry name" value="Anth_synth_I-like"/>
</dbReference>
<dbReference type="eggNOG" id="COG0147">
    <property type="taxonomic scope" value="Bacteria"/>
</dbReference>
<dbReference type="InterPro" id="IPR015890">
    <property type="entry name" value="Chorismate_C"/>
</dbReference>
<keyword evidence="7" id="KW-1185">Reference proteome</keyword>
<dbReference type="Gene3D" id="3.60.120.10">
    <property type="entry name" value="Anthranilate synthase"/>
    <property type="match status" value="1"/>
</dbReference>
<evidence type="ECO:0000313" key="3">
    <source>
        <dbReference type="EMBL" id="QEX39542.1"/>
    </source>
</evidence>
<evidence type="ECO:0000259" key="1">
    <source>
        <dbReference type="Pfam" id="PF00425"/>
    </source>
</evidence>
<dbReference type="EMBL" id="CP041722">
    <property type="protein sequence ID" value="QEX39542.1"/>
    <property type="molecule type" value="Genomic_DNA"/>
</dbReference>
<dbReference type="Pfam" id="PF00425">
    <property type="entry name" value="Chorismate_bind"/>
    <property type="match status" value="1"/>
</dbReference>
<evidence type="ECO:0000313" key="5">
    <source>
        <dbReference type="Proteomes" id="UP000070063"/>
    </source>
</evidence>
<dbReference type="Proteomes" id="UP000070063">
    <property type="component" value="Unassembled WGS sequence"/>
</dbReference>
<dbReference type="OMA" id="YQANLCR"/>
<dbReference type="STRING" id="28035.B6N84_10490"/>
<reference evidence="3 7" key="3">
    <citation type="submission" date="2019-07" db="EMBL/GenBank/DDBJ databases">
        <title>Comparative genome analysis of staphylococcus lugdunensis shows clonal complex-dependent diversity of the putative virulence factor, ess/type vii locus.</title>
        <authorList>
            <person name="Lebeurre J."/>
            <person name="Dahyot S."/>
            <person name="Diene S."/>
            <person name="Paulay A."/>
            <person name="Aubourg M."/>
            <person name="Argemi X."/>
            <person name="Giard J.-C."/>
            <person name="Tournier I."/>
            <person name="Francois P."/>
            <person name="Pestel-Caron M."/>
        </authorList>
    </citation>
    <scope>NUCLEOTIDE SEQUENCE [LARGE SCALE GENOMIC DNA]</scope>
    <source>
        <strain evidence="3 7">SL13</strain>
    </source>
</reference>
<evidence type="ECO:0000313" key="4">
    <source>
        <dbReference type="EMBL" id="TBW71979.1"/>
    </source>
</evidence>
<dbReference type="PANTHER" id="PTHR11236">
    <property type="entry name" value="AMINOBENZOATE/ANTHRANILATE SYNTHASE"/>
    <property type="match status" value="1"/>
</dbReference>
<dbReference type="RefSeq" id="WP_002459762.1">
    <property type="nucleotide sequence ID" value="NZ_AP021848.1"/>
</dbReference>
<evidence type="ECO:0000313" key="7">
    <source>
        <dbReference type="Proteomes" id="UP000325462"/>
    </source>
</evidence>
<evidence type="ECO:0000313" key="6">
    <source>
        <dbReference type="Proteomes" id="UP000293637"/>
    </source>
</evidence>
<dbReference type="PANTHER" id="PTHR11236:SF50">
    <property type="entry name" value="AMINODEOXYCHORISMATE SYNTHASE COMPONENT 1"/>
    <property type="match status" value="1"/>
</dbReference>
<accession>A0A133Q1C6</accession>